<dbReference type="OrthoDB" id="4838853at2759"/>
<feature type="transmembrane region" description="Helical" evidence="2">
    <location>
        <begin position="157"/>
        <end position="177"/>
    </location>
</feature>
<feature type="region of interest" description="Disordered" evidence="1">
    <location>
        <begin position="1"/>
        <end position="36"/>
    </location>
</feature>
<feature type="transmembrane region" description="Helical" evidence="2">
    <location>
        <begin position="237"/>
        <end position="258"/>
    </location>
</feature>
<feature type="transmembrane region" description="Helical" evidence="2">
    <location>
        <begin position="264"/>
        <end position="286"/>
    </location>
</feature>
<feature type="transmembrane region" description="Helical" evidence="2">
    <location>
        <begin position="131"/>
        <end position="151"/>
    </location>
</feature>
<protein>
    <submittedName>
        <fullName evidence="3">Uncharacterized protein</fullName>
    </submittedName>
</protein>
<evidence type="ECO:0000313" key="4">
    <source>
        <dbReference type="Proteomes" id="UP000283269"/>
    </source>
</evidence>
<dbReference type="PANTHER" id="PTHR42024:SF1">
    <property type="entry name" value="AMINO ACID PERMEASE_ SLC12A DOMAIN-CONTAINING PROTEIN"/>
    <property type="match status" value="1"/>
</dbReference>
<dbReference type="Proteomes" id="UP000283269">
    <property type="component" value="Unassembled WGS sequence"/>
</dbReference>
<gene>
    <name evidence="3" type="ORF">CVT25_004390</name>
</gene>
<dbReference type="PANTHER" id="PTHR42024">
    <property type="entry name" value="AMINO ACID PERMEASE_ SLC12A DOMAIN-CONTAINING PROTEIN"/>
    <property type="match status" value="1"/>
</dbReference>
<evidence type="ECO:0000256" key="1">
    <source>
        <dbReference type="SAM" id="MobiDB-lite"/>
    </source>
</evidence>
<name>A0A409VRY9_PSICY</name>
<keyword evidence="2" id="KW-0472">Membrane</keyword>
<accession>A0A409VRY9</accession>
<keyword evidence="2" id="KW-0812">Transmembrane</keyword>
<dbReference type="InParanoid" id="A0A409VRY9"/>
<dbReference type="STRING" id="93625.A0A409VRY9"/>
<keyword evidence="4" id="KW-1185">Reference proteome</keyword>
<feature type="transmembrane region" description="Helical" evidence="2">
    <location>
        <begin position="53"/>
        <end position="76"/>
    </location>
</feature>
<feature type="compositionally biased region" description="Low complexity" evidence="1">
    <location>
        <begin position="24"/>
        <end position="36"/>
    </location>
</feature>
<organism evidence="3 4">
    <name type="scientific">Psilocybe cyanescens</name>
    <dbReference type="NCBI Taxonomy" id="93625"/>
    <lineage>
        <taxon>Eukaryota</taxon>
        <taxon>Fungi</taxon>
        <taxon>Dikarya</taxon>
        <taxon>Basidiomycota</taxon>
        <taxon>Agaricomycotina</taxon>
        <taxon>Agaricomycetes</taxon>
        <taxon>Agaricomycetidae</taxon>
        <taxon>Agaricales</taxon>
        <taxon>Agaricineae</taxon>
        <taxon>Strophariaceae</taxon>
        <taxon>Psilocybe</taxon>
    </lineage>
</organism>
<evidence type="ECO:0000256" key="2">
    <source>
        <dbReference type="SAM" id="Phobius"/>
    </source>
</evidence>
<feature type="compositionally biased region" description="Basic and acidic residues" evidence="1">
    <location>
        <begin position="1"/>
        <end position="23"/>
    </location>
</feature>
<evidence type="ECO:0000313" key="3">
    <source>
        <dbReference type="EMBL" id="PPQ69032.1"/>
    </source>
</evidence>
<proteinExistence type="predicted"/>
<sequence>MSRTNSKVDAREQGGDSKQEKTTPSESPTTTSTATTTSPVFPELHFEYQYLHIFLYALFLLICNVVIPCVLFYSLIGLTHLTKKTVIGISSGALGISSCFDSPARLYRLVRHRRDYGPLGDDTWWHLDFSMWIYTIALLIFAIPLAIAPAIPLFNFFLMSAVMLVGPLGFIFFISLFRPKLPFPCSSDPAGTKMKPAVFYVIEDVASVDFKHGRQFRRDLYERWNASPPFQKLMMNLTLYWTISAAIYCGVTAAVSWATPLEFAFGWTLGQLFVWARLSALGCRILSKKGLRKEREWWAREMEHQKDPQCSVELKENTFADRHV</sequence>
<reference evidence="3 4" key="1">
    <citation type="journal article" date="2018" name="Evol. Lett.">
        <title>Horizontal gene cluster transfer increased hallucinogenic mushroom diversity.</title>
        <authorList>
            <person name="Reynolds H.T."/>
            <person name="Vijayakumar V."/>
            <person name="Gluck-Thaler E."/>
            <person name="Korotkin H.B."/>
            <person name="Matheny P.B."/>
            <person name="Slot J.C."/>
        </authorList>
    </citation>
    <scope>NUCLEOTIDE SEQUENCE [LARGE SCALE GENOMIC DNA]</scope>
    <source>
        <strain evidence="3 4">2631</strain>
    </source>
</reference>
<dbReference type="EMBL" id="NHYD01003944">
    <property type="protein sequence ID" value="PPQ69032.1"/>
    <property type="molecule type" value="Genomic_DNA"/>
</dbReference>
<keyword evidence="2" id="KW-1133">Transmembrane helix</keyword>
<dbReference type="AlphaFoldDB" id="A0A409VRY9"/>
<comment type="caution">
    <text evidence="3">The sequence shown here is derived from an EMBL/GenBank/DDBJ whole genome shotgun (WGS) entry which is preliminary data.</text>
</comment>